<feature type="chain" id="PRO_5042925698" evidence="2">
    <location>
        <begin position="23"/>
        <end position="748"/>
    </location>
</feature>
<name>A0AAP2DS29_9BACT</name>
<protein>
    <submittedName>
        <fullName evidence="4">M1 family metallopeptidase</fullName>
    </submittedName>
</protein>
<feature type="region of interest" description="Disordered" evidence="1">
    <location>
        <begin position="598"/>
        <end position="623"/>
    </location>
</feature>
<dbReference type="InterPro" id="IPR014782">
    <property type="entry name" value="Peptidase_M1_dom"/>
</dbReference>
<dbReference type="Proteomes" id="UP001319200">
    <property type="component" value="Unassembled WGS sequence"/>
</dbReference>
<gene>
    <name evidence="4" type="ORF">KK083_31630</name>
</gene>
<sequence length="748" mass="85411">MKTITQIVAVIIMVLLTAFAFAQNQQPWKGKFEQLGETLPTPNSYRTGSGAPGPNYWQQRADYEISAEVDDKTQVLTGSEKITYYNNAPEALNFLWLQLDQNVFAPNNMTDQTRTGVVKDSVPAGFLGYVSGITPSDYKGGYTIKSVRDATGKNLPYTINNTMMRVDLPAPMKTGDKFTFSVDWSYTEYDRQIFNGRGGYEFFPEDGNYVYTFAQWFPRMCVFDDYEGWQNKQFLGQGEFALTFGNYRVKITVPSDHIVGASGTLQNAKDVLTKEQLEKFEKAKKTFDTPVIIVSEDEAKQKEKTKSTKKSTWEFYAENVRDFAFAHSRKFIWDAMAVKVGDKTPLAQSLYPKEGNPLWGKESTKAIRNALEIYSERTIQYPYPVAYSVHTANQGMEYPMICFNGGRPNKDGTYSQQTLFSMVMVIVHEVGHNFFPMIVNSDERQWSWMDEGLNTFLEKETMRVRYPELAGTRGTPKGIVPYMKGEKSQMRPIMSMSDNIRQNEFGPNAYTKPSAALTLLRETVMGPELFDRAFKEYAERWAFKHPKPADFFRTMEDASAVDLDWFWRGWFFTTDNVDVDLSEVKWFRLKSEKSDPEKKDVKVKSGDLASGNGKGGGANDFSNGPQEFTLINTPEQLNGEFKSRVDDNAVRKKLEGKNIYQLKFKNVGGLVTPLVIEWTYKDGSKEIERIPAEIWRINESEITKVFVKEKEVVNIVVDPNAELADVEVKNNAFPKKTDSKFDQFKRNN</sequence>
<dbReference type="SUPFAM" id="SSF55486">
    <property type="entry name" value="Metalloproteases ('zincins'), catalytic domain"/>
    <property type="match status" value="1"/>
</dbReference>
<feature type="signal peptide" evidence="2">
    <location>
        <begin position="1"/>
        <end position="22"/>
    </location>
</feature>
<dbReference type="RefSeq" id="WP_254170169.1">
    <property type="nucleotide sequence ID" value="NZ_JAHESF010000075.1"/>
</dbReference>
<keyword evidence="5" id="KW-1185">Reference proteome</keyword>
<reference evidence="4 5" key="1">
    <citation type="submission" date="2021-05" db="EMBL/GenBank/DDBJ databases">
        <title>A Polyphasic approach of four new species of the genus Ohtaekwangia: Ohtaekwangia histidinii sp. nov., Ohtaekwangia cretensis sp. nov., Ohtaekwangia indiensis sp. nov., Ohtaekwangia reichenbachii sp. nov. from diverse environment.</title>
        <authorList>
            <person name="Octaviana S."/>
        </authorList>
    </citation>
    <scope>NUCLEOTIDE SEQUENCE [LARGE SCALE GENOMIC DNA]</scope>
    <source>
        <strain evidence="4 5">PWU4</strain>
    </source>
</reference>
<accession>A0AAP2DS29</accession>
<dbReference type="CDD" id="cd09604">
    <property type="entry name" value="M1_APN_like"/>
    <property type="match status" value="1"/>
</dbReference>
<evidence type="ECO:0000313" key="4">
    <source>
        <dbReference type="EMBL" id="MBT1701486.1"/>
    </source>
</evidence>
<dbReference type="GO" id="GO:0008270">
    <property type="term" value="F:zinc ion binding"/>
    <property type="evidence" value="ECO:0007669"/>
    <property type="project" value="InterPro"/>
</dbReference>
<evidence type="ECO:0000313" key="5">
    <source>
        <dbReference type="Proteomes" id="UP001319200"/>
    </source>
</evidence>
<organism evidence="4 5">
    <name type="scientific">Chryseosolibacter histidini</name>
    <dbReference type="NCBI Taxonomy" id="2782349"/>
    <lineage>
        <taxon>Bacteria</taxon>
        <taxon>Pseudomonadati</taxon>
        <taxon>Bacteroidota</taxon>
        <taxon>Cytophagia</taxon>
        <taxon>Cytophagales</taxon>
        <taxon>Chryseotaleaceae</taxon>
        <taxon>Chryseosolibacter</taxon>
    </lineage>
</organism>
<dbReference type="InterPro" id="IPR027268">
    <property type="entry name" value="Peptidase_M4/M1_CTD_sf"/>
</dbReference>
<proteinExistence type="predicted"/>
<evidence type="ECO:0000259" key="3">
    <source>
        <dbReference type="Pfam" id="PF01433"/>
    </source>
</evidence>
<dbReference type="AlphaFoldDB" id="A0AAP2DS29"/>
<feature type="domain" description="Peptidase M1 membrane alanine aminopeptidase" evidence="3">
    <location>
        <begin position="411"/>
        <end position="570"/>
    </location>
</feature>
<comment type="caution">
    <text evidence="4">The sequence shown here is derived from an EMBL/GenBank/DDBJ whole genome shotgun (WGS) entry which is preliminary data.</text>
</comment>
<keyword evidence="2" id="KW-0732">Signal</keyword>
<dbReference type="Pfam" id="PF01433">
    <property type="entry name" value="Peptidase_M1"/>
    <property type="match status" value="1"/>
</dbReference>
<dbReference type="Gene3D" id="1.10.390.10">
    <property type="entry name" value="Neutral Protease Domain 2"/>
    <property type="match status" value="1"/>
</dbReference>
<evidence type="ECO:0000256" key="2">
    <source>
        <dbReference type="SAM" id="SignalP"/>
    </source>
</evidence>
<evidence type="ECO:0000256" key="1">
    <source>
        <dbReference type="SAM" id="MobiDB-lite"/>
    </source>
</evidence>
<dbReference type="GO" id="GO:0008237">
    <property type="term" value="F:metallopeptidase activity"/>
    <property type="evidence" value="ECO:0007669"/>
    <property type="project" value="InterPro"/>
</dbReference>
<dbReference type="EMBL" id="JAHESF010000075">
    <property type="protein sequence ID" value="MBT1701486.1"/>
    <property type="molecule type" value="Genomic_DNA"/>
</dbReference>